<dbReference type="RefSeq" id="WP_168080972.1">
    <property type="nucleotide sequence ID" value="NZ_JAAVJI010000001.1"/>
</dbReference>
<keyword evidence="1" id="KW-1133">Transmembrane helix</keyword>
<comment type="caution">
    <text evidence="3">The sequence shown here is derived from an EMBL/GenBank/DDBJ whole genome shotgun (WGS) entry which is preliminary data.</text>
</comment>
<feature type="transmembrane region" description="Helical" evidence="1">
    <location>
        <begin position="37"/>
        <end position="56"/>
    </location>
</feature>
<dbReference type="NCBIfam" id="NF033664">
    <property type="entry name" value="PACE_transport"/>
    <property type="match status" value="1"/>
</dbReference>
<evidence type="ECO:0000313" key="4">
    <source>
        <dbReference type="Proteomes" id="UP000746535"/>
    </source>
</evidence>
<dbReference type="EMBL" id="JAAVJI010000001">
    <property type="protein sequence ID" value="NJO99639.1"/>
    <property type="molecule type" value="Genomic_DNA"/>
</dbReference>
<evidence type="ECO:0000259" key="2">
    <source>
        <dbReference type="Pfam" id="PF05232"/>
    </source>
</evidence>
<evidence type="ECO:0000256" key="1">
    <source>
        <dbReference type="SAM" id="Phobius"/>
    </source>
</evidence>
<gene>
    <name evidence="3" type="ORF">HBH25_02005</name>
</gene>
<protein>
    <submittedName>
        <fullName evidence="3">PACE efflux transporter</fullName>
    </submittedName>
</protein>
<keyword evidence="1" id="KW-0812">Transmembrane</keyword>
<keyword evidence="1" id="KW-0472">Membrane</keyword>
<name>A0ABX0Y8K0_9PSED</name>
<reference evidence="3 4" key="1">
    <citation type="submission" date="2020-03" db="EMBL/GenBank/DDBJ databases">
        <authorList>
            <person name="Wang L."/>
            <person name="He N."/>
            <person name="Li Y."/>
            <person name="Fang Y."/>
            <person name="Zhang F."/>
        </authorList>
    </citation>
    <scope>NUCLEOTIDE SEQUENCE [LARGE SCALE GENOMIC DNA]</scope>
    <source>
        <strain evidence="4">hsmgli-8</strain>
    </source>
</reference>
<organism evidence="3 4">
    <name type="scientific">Pseudomonas quercus</name>
    <dbReference type="NCBI Taxonomy" id="2722792"/>
    <lineage>
        <taxon>Bacteria</taxon>
        <taxon>Pseudomonadati</taxon>
        <taxon>Pseudomonadota</taxon>
        <taxon>Gammaproteobacteria</taxon>
        <taxon>Pseudomonadales</taxon>
        <taxon>Pseudomonadaceae</taxon>
        <taxon>Pseudomonas</taxon>
    </lineage>
</organism>
<proteinExistence type="predicted"/>
<dbReference type="Proteomes" id="UP000746535">
    <property type="component" value="Unassembled WGS sequence"/>
</dbReference>
<feature type="transmembrane region" description="Helical" evidence="1">
    <location>
        <begin position="12"/>
        <end position="31"/>
    </location>
</feature>
<feature type="transmembrane region" description="Helical" evidence="1">
    <location>
        <begin position="103"/>
        <end position="122"/>
    </location>
</feature>
<feature type="domain" description="Chlorhexidine efflux transporter" evidence="2">
    <location>
        <begin position="71"/>
        <end position="133"/>
    </location>
</feature>
<feature type="transmembrane region" description="Helical" evidence="1">
    <location>
        <begin position="77"/>
        <end position="97"/>
    </location>
</feature>
<dbReference type="InterPro" id="IPR007896">
    <property type="entry name" value="BTP_bacteria"/>
</dbReference>
<dbReference type="Pfam" id="PF05232">
    <property type="entry name" value="BTP"/>
    <property type="match status" value="2"/>
</dbReference>
<sequence length="149" mass="16214">MQGIPRKIVQAVLYEAGALVFVAPALSVLFGQGIGHSTVLSVALSAVALAWNMVFNHLFEALERRRGWRERTPLRRLLHAVGFEGGLVVMLTPIMAYGLGVTLAVAFLADLGLFAFFFVYAYGFQWVFDKLFGLPVQPASGCTAHATLD</sequence>
<keyword evidence="4" id="KW-1185">Reference proteome</keyword>
<accession>A0ABX0Y8K0</accession>
<evidence type="ECO:0000313" key="3">
    <source>
        <dbReference type="EMBL" id="NJO99639.1"/>
    </source>
</evidence>
<dbReference type="InterPro" id="IPR058208">
    <property type="entry name" value="PACE"/>
</dbReference>
<feature type="domain" description="Chlorhexidine efflux transporter" evidence="2">
    <location>
        <begin position="3"/>
        <end position="65"/>
    </location>
</feature>